<reference evidence="2 3" key="1">
    <citation type="submission" date="2017-09" db="EMBL/GenBank/DDBJ databases">
        <title>Genome sequencing of Besnoitia besnoiti strain Bb-Ger1.</title>
        <authorList>
            <person name="Schares G."/>
            <person name="Venepally P."/>
            <person name="Lorenzi H.A."/>
        </authorList>
    </citation>
    <scope>NUCLEOTIDE SEQUENCE [LARGE SCALE GENOMIC DNA]</scope>
    <source>
        <strain evidence="2 3">Bb-Ger1</strain>
    </source>
</reference>
<evidence type="ECO:0000313" key="3">
    <source>
        <dbReference type="Proteomes" id="UP000224006"/>
    </source>
</evidence>
<feature type="region of interest" description="Disordered" evidence="1">
    <location>
        <begin position="237"/>
        <end position="258"/>
    </location>
</feature>
<protein>
    <submittedName>
        <fullName evidence="2">Uncharacterized protein</fullName>
    </submittedName>
</protein>
<feature type="compositionally biased region" description="Basic and acidic residues" evidence="1">
    <location>
        <begin position="68"/>
        <end position="77"/>
    </location>
</feature>
<feature type="region of interest" description="Disordered" evidence="1">
    <location>
        <begin position="467"/>
        <end position="486"/>
    </location>
</feature>
<dbReference type="EMBL" id="NWUJ01000092">
    <property type="protein sequence ID" value="PFH30762.1"/>
    <property type="molecule type" value="Genomic_DNA"/>
</dbReference>
<gene>
    <name evidence="2" type="ORF">BESB_015640</name>
</gene>
<sequence>MQGQSGKDAAQSAGATSSVRFDLQEAAKLQWANPLGLEDARGGPLEEEDGEWEHQRVQGGCSPGYLRKQGEERRHASELNVSGSTSTGSCGARSSRLSAGGIYTGRAVAAGSERESAAGGFLDVECCYALLLPIEQKPEPLLIAGVLAPLGVVVACSPSRVAVRRASLPPPTAAECAERRGRQRLRAPCINLRLQLQPSLHPLLTRLLAVSAADRSFVHAHPPLSGVAFPARRAAGPGPSVGRLSPRPASGHQSPFPSPSPVGALACGVGLRAHETAAELLFQIRASPFFTHLVELALYELFERFLSGFKRELRALAPFKASRSAQTPPANGLAQAGVAGASPQRDANGECRSGVSGVSASSTLPHQKRGSMESENVGDPTEGWAAAAGAALMRHREEGLQRREIGLQSSRFSPSACSGPCSAEQKGANRNDSGKETRQQRLPRAPPHRRRPMCSVCRRRRCLRRTRKRGEGATRGGSAAANLARVAADEQRRLGGCREGQRGW</sequence>
<dbReference type="AlphaFoldDB" id="A0A2A9M5V2"/>
<feature type="region of interest" description="Disordered" evidence="1">
    <location>
        <begin position="32"/>
        <end position="92"/>
    </location>
</feature>
<proteinExistence type="predicted"/>
<feature type="region of interest" description="Disordered" evidence="1">
    <location>
        <begin position="321"/>
        <end position="381"/>
    </location>
</feature>
<dbReference type="RefSeq" id="XP_029214772.1">
    <property type="nucleotide sequence ID" value="XM_029360279.1"/>
</dbReference>
<organism evidence="2 3">
    <name type="scientific">Besnoitia besnoiti</name>
    <name type="common">Apicomplexan protozoan</name>
    <dbReference type="NCBI Taxonomy" id="94643"/>
    <lineage>
        <taxon>Eukaryota</taxon>
        <taxon>Sar</taxon>
        <taxon>Alveolata</taxon>
        <taxon>Apicomplexa</taxon>
        <taxon>Conoidasida</taxon>
        <taxon>Coccidia</taxon>
        <taxon>Eucoccidiorida</taxon>
        <taxon>Eimeriorina</taxon>
        <taxon>Sarcocystidae</taxon>
        <taxon>Besnoitia</taxon>
    </lineage>
</organism>
<feature type="compositionally biased region" description="Polar residues" evidence="1">
    <location>
        <begin position="356"/>
        <end position="365"/>
    </location>
</feature>
<evidence type="ECO:0000313" key="2">
    <source>
        <dbReference type="EMBL" id="PFH30762.1"/>
    </source>
</evidence>
<feature type="compositionally biased region" description="Polar residues" evidence="1">
    <location>
        <begin position="79"/>
        <end position="89"/>
    </location>
</feature>
<feature type="compositionally biased region" description="Basic and acidic residues" evidence="1">
    <location>
        <begin position="427"/>
        <end position="439"/>
    </location>
</feature>
<dbReference type="GeneID" id="40306625"/>
<dbReference type="KEGG" id="bbes:BESB_015640"/>
<comment type="caution">
    <text evidence="2">The sequence shown here is derived from an EMBL/GenBank/DDBJ whole genome shotgun (WGS) entry which is preliminary data.</text>
</comment>
<name>A0A2A9M5V2_BESBE</name>
<keyword evidence="3" id="KW-1185">Reference proteome</keyword>
<feature type="region of interest" description="Disordered" evidence="1">
    <location>
        <begin position="408"/>
        <end position="452"/>
    </location>
</feature>
<dbReference type="Proteomes" id="UP000224006">
    <property type="component" value="Unassembled WGS sequence"/>
</dbReference>
<accession>A0A2A9M5V2</accession>
<dbReference type="VEuPathDB" id="ToxoDB:BESB_015640"/>
<evidence type="ECO:0000256" key="1">
    <source>
        <dbReference type="SAM" id="MobiDB-lite"/>
    </source>
</evidence>